<dbReference type="Gene3D" id="1.10.150.130">
    <property type="match status" value="1"/>
</dbReference>
<sequence>MRVQEVILEQEKRYMLIDDEGIPVLVVMKYLKYLDTTGKSSNTQKTYCYALKQYFTYLKEAKKGYKEIQFADLVEFVAWLRNPYESIKVKSIQSVKARRTEKTVNLTITVVTNFYDFLYRTEELSKDMNEKLMRQVFTNGNTRYKGFLHHINKNKLAVRNVLKVKEPRKKIQVLTKDEVEKLCPRPSNTPPANNVPANKIRIDMILSRLGKVRFAIASIMTPIQVN</sequence>
<evidence type="ECO:0000256" key="1">
    <source>
        <dbReference type="ARBA" id="ARBA00023125"/>
    </source>
</evidence>
<dbReference type="GO" id="GO:0015074">
    <property type="term" value="P:DNA integration"/>
    <property type="evidence" value="ECO:0007669"/>
    <property type="project" value="InterPro"/>
</dbReference>
<dbReference type="Proteomes" id="UP000192743">
    <property type="component" value="Chromosome"/>
</dbReference>
<reference evidence="4 5" key="1">
    <citation type="submission" date="2016-02" db="EMBL/GenBank/DDBJ databases">
        <title>Comparative analysis of three nematocidal Bacillus thuringiensis strains.</title>
        <authorList>
            <person name="Hollensteiner J."/>
            <person name="Kloesener M."/>
            <person name="Bunk B."/>
            <person name="Sproeer C."/>
            <person name="Rosenstiel P."/>
            <person name="Schulte-Iserlohe R."/>
            <person name="Schulenburg H."/>
            <person name="Liesegang H."/>
        </authorList>
    </citation>
    <scope>NUCLEOTIDE SEQUENCE [LARGE SCALE GENOMIC DNA]</scope>
    <source>
        <strain evidence="4 5">Bt18247</strain>
    </source>
</reference>
<feature type="domain" description="Core-binding (CB)" evidence="3">
    <location>
        <begin position="21"/>
        <end position="119"/>
    </location>
</feature>
<accession>A0A9W3XBC6</accession>
<gene>
    <name evidence="4" type="primary">tnpA_3</name>
    <name evidence="4" type="ORF">BTI247_53600</name>
</gene>
<dbReference type="InterPro" id="IPR004107">
    <property type="entry name" value="Integrase_SAM-like_N"/>
</dbReference>
<protein>
    <submittedName>
        <fullName evidence="4">Transposase A</fullName>
    </submittedName>
</protein>
<keyword evidence="1 2" id="KW-0238">DNA-binding</keyword>
<evidence type="ECO:0000256" key="2">
    <source>
        <dbReference type="PROSITE-ProRule" id="PRU01248"/>
    </source>
</evidence>
<organism evidence="4 5">
    <name type="scientific">Bacillus thuringiensis Bt18247</name>
    <dbReference type="NCBI Taxonomy" id="1423143"/>
    <lineage>
        <taxon>Bacteria</taxon>
        <taxon>Bacillati</taxon>
        <taxon>Bacillota</taxon>
        <taxon>Bacilli</taxon>
        <taxon>Bacillales</taxon>
        <taxon>Bacillaceae</taxon>
        <taxon>Bacillus</taxon>
        <taxon>Bacillus cereus group</taxon>
    </lineage>
</organism>
<dbReference type="AlphaFoldDB" id="A0A9W3XBC6"/>
<proteinExistence type="predicted"/>
<evidence type="ECO:0000313" key="5">
    <source>
        <dbReference type="Proteomes" id="UP000192743"/>
    </source>
</evidence>
<dbReference type="Pfam" id="PF02899">
    <property type="entry name" value="Phage_int_SAM_1"/>
    <property type="match status" value="1"/>
</dbReference>
<evidence type="ECO:0000259" key="3">
    <source>
        <dbReference type="PROSITE" id="PS51900"/>
    </source>
</evidence>
<dbReference type="InterPro" id="IPR011010">
    <property type="entry name" value="DNA_brk_join_enz"/>
</dbReference>
<dbReference type="InterPro" id="IPR044068">
    <property type="entry name" value="CB"/>
</dbReference>
<name>A0A9W3XBC6_BACTU</name>
<evidence type="ECO:0000313" key="4">
    <source>
        <dbReference type="EMBL" id="AOM13699.1"/>
    </source>
</evidence>
<dbReference type="GO" id="GO:0003677">
    <property type="term" value="F:DNA binding"/>
    <property type="evidence" value="ECO:0007669"/>
    <property type="project" value="UniProtKB-UniRule"/>
</dbReference>
<dbReference type="InterPro" id="IPR010998">
    <property type="entry name" value="Integrase_recombinase_N"/>
</dbReference>
<dbReference type="EMBL" id="CP015250">
    <property type="protein sequence ID" value="AOM13699.1"/>
    <property type="molecule type" value="Genomic_DNA"/>
</dbReference>
<dbReference type="PROSITE" id="PS51900">
    <property type="entry name" value="CB"/>
    <property type="match status" value="1"/>
</dbReference>
<dbReference type="SUPFAM" id="SSF56349">
    <property type="entry name" value="DNA breaking-rejoining enzymes"/>
    <property type="match status" value="1"/>
</dbReference>